<dbReference type="AlphaFoldDB" id="A0A5M9K9E5"/>
<dbReference type="Proteomes" id="UP000322873">
    <property type="component" value="Unassembled WGS sequence"/>
</dbReference>
<evidence type="ECO:0000313" key="3">
    <source>
        <dbReference type="Proteomes" id="UP000322873"/>
    </source>
</evidence>
<proteinExistence type="predicted"/>
<protein>
    <submittedName>
        <fullName evidence="2">Uncharacterized protein</fullName>
    </submittedName>
</protein>
<comment type="caution">
    <text evidence="2">The sequence shown here is derived from an EMBL/GenBank/DDBJ whole genome shotgun (WGS) entry which is preliminary data.</text>
</comment>
<feature type="transmembrane region" description="Helical" evidence="1">
    <location>
        <begin position="48"/>
        <end position="69"/>
    </location>
</feature>
<dbReference type="EMBL" id="VICG01000001">
    <property type="protein sequence ID" value="KAA8577139.1"/>
    <property type="molecule type" value="Genomic_DNA"/>
</dbReference>
<accession>A0A5M9K9E5</accession>
<name>A0A5M9K9E5_MONFR</name>
<evidence type="ECO:0000313" key="2">
    <source>
        <dbReference type="EMBL" id="KAA8577139.1"/>
    </source>
</evidence>
<gene>
    <name evidence="2" type="ORF">EYC84_007138</name>
</gene>
<keyword evidence="3" id="KW-1185">Reference proteome</keyword>
<sequence>MCYYLYLLFMICLKEVSYHICISWLILFMCASFYSFIPFIHPSKNNALAMPLVTNIHKIIYIIVLVYHYRQALPLKL</sequence>
<keyword evidence="1" id="KW-0812">Transmembrane</keyword>
<keyword evidence="1" id="KW-1133">Transmembrane helix</keyword>
<feature type="transmembrane region" description="Helical" evidence="1">
    <location>
        <begin position="16"/>
        <end position="36"/>
    </location>
</feature>
<evidence type="ECO:0000256" key="1">
    <source>
        <dbReference type="SAM" id="Phobius"/>
    </source>
</evidence>
<organism evidence="2 3">
    <name type="scientific">Monilinia fructicola</name>
    <name type="common">Brown rot fungus</name>
    <name type="synonym">Ciboria fructicola</name>
    <dbReference type="NCBI Taxonomy" id="38448"/>
    <lineage>
        <taxon>Eukaryota</taxon>
        <taxon>Fungi</taxon>
        <taxon>Dikarya</taxon>
        <taxon>Ascomycota</taxon>
        <taxon>Pezizomycotina</taxon>
        <taxon>Leotiomycetes</taxon>
        <taxon>Helotiales</taxon>
        <taxon>Sclerotiniaceae</taxon>
        <taxon>Monilinia</taxon>
    </lineage>
</organism>
<reference evidence="2 3" key="1">
    <citation type="submission" date="2019-06" db="EMBL/GenBank/DDBJ databases">
        <title>Genome Sequence of the Brown Rot Fungal Pathogen Monilinia fructicola.</title>
        <authorList>
            <person name="De Miccolis Angelini R.M."/>
            <person name="Landi L."/>
            <person name="Abate D."/>
            <person name="Pollastro S."/>
            <person name="Romanazzi G."/>
            <person name="Faretra F."/>
        </authorList>
    </citation>
    <scope>NUCLEOTIDE SEQUENCE [LARGE SCALE GENOMIC DNA]</scope>
    <source>
        <strain evidence="2 3">Mfrc123</strain>
    </source>
</reference>
<keyword evidence="1" id="KW-0472">Membrane</keyword>